<organism evidence="1 2">
    <name type="scientific">Zophobas morio</name>
    <dbReference type="NCBI Taxonomy" id="2755281"/>
    <lineage>
        <taxon>Eukaryota</taxon>
        <taxon>Metazoa</taxon>
        <taxon>Ecdysozoa</taxon>
        <taxon>Arthropoda</taxon>
        <taxon>Hexapoda</taxon>
        <taxon>Insecta</taxon>
        <taxon>Pterygota</taxon>
        <taxon>Neoptera</taxon>
        <taxon>Endopterygota</taxon>
        <taxon>Coleoptera</taxon>
        <taxon>Polyphaga</taxon>
        <taxon>Cucujiformia</taxon>
        <taxon>Tenebrionidae</taxon>
        <taxon>Zophobas</taxon>
    </lineage>
</organism>
<keyword evidence="2" id="KW-1185">Reference proteome</keyword>
<dbReference type="AlphaFoldDB" id="A0AA38IPD6"/>
<reference evidence="1" key="1">
    <citation type="journal article" date="2023" name="G3 (Bethesda)">
        <title>Whole genome assemblies of Zophobas morio and Tenebrio molitor.</title>
        <authorList>
            <person name="Kaur S."/>
            <person name="Stinson S.A."/>
            <person name="diCenzo G.C."/>
        </authorList>
    </citation>
    <scope>NUCLEOTIDE SEQUENCE</scope>
    <source>
        <strain evidence="1">QUZm001</strain>
    </source>
</reference>
<evidence type="ECO:0000313" key="1">
    <source>
        <dbReference type="EMBL" id="KAJ3659148.1"/>
    </source>
</evidence>
<evidence type="ECO:0000313" key="2">
    <source>
        <dbReference type="Proteomes" id="UP001168821"/>
    </source>
</evidence>
<name>A0AA38IPD6_9CUCU</name>
<protein>
    <submittedName>
        <fullName evidence="1">Uncharacterized protein</fullName>
    </submittedName>
</protein>
<accession>A0AA38IPD6</accession>
<dbReference type="Proteomes" id="UP001168821">
    <property type="component" value="Unassembled WGS sequence"/>
</dbReference>
<sequence>MVYSVKQDTFIVMSYNRNGTFENEEWVYSGTACKQEYRAKYRDLIIQETSLEAHIKDVINRLVRTGSVDNEKSPGRPSVSEQVVDDLRRLGKNLHL</sequence>
<comment type="caution">
    <text evidence="1">The sequence shown here is derived from an EMBL/GenBank/DDBJ whole genome shotgun (WGS) entry which is preliminary data.</text>
</comment>
<proteinExistence type="predicted"/>
<gene>
    <name evidence="1" type="ORF">Zmor_010853</name>
</gene>
<dbReference type="EMBL" id="JALNTZ010000003">
    <property type="protein sequence ID" value="KAJ3659148.1"/>
    <property type="molecule type" value="Genomic_DNA"/>
</dbReference>